<dbReference type="AlphaFoldDB" id="A0A6P5JFZ1"/>
<dbReference type="Proteomes" id="UP000515140">
    <property type="component" value="Unplaced"/>
</dbReference>
<reference evidence="3" key="1">
    <citation type="submission" date="2025-08" db="UniProtKB">
        <authorList>
            <consortium name="RefSeq"/>
        </authorList>
    </citation>
    <scope>IDENTIFICATION</scope>
    <source>
        <tissue evidence="3">Spleen</tissue>
    </source>
</reference>
<dbReference type="PANTHER" id="PTHR14313">
    <property type="entry name" value="LYMPHOCYTE ANTIGEN 6 COMPLEX LOCUS PROTEIN G5B"/>
    <property type="match status" value="1"/>
</dbReference>
<sequence length="154" mass="17295">MCIPDNKGQCMVINIYNGSKLKYVVRGCGEHSSFRCGEHSSFRCKEVQNGFILYYWFRAECCQYDYCNAWFQPQLQGPIPGTPLPEGPLSLAQIQLFYVVLNLSLPLPTPAPGEPEDTGLPPPPLNLNLPVEHLHILYQSFINDGLLSLPQTEP</sequence>
<dbReference type="InterPro" id="IPR038773">
    <property type="entry name" value="LY6G5B"/>
</dbReference>
<dbReference type="InParanoid" id="A0A6P5JFZ1"/>
<dbReference type="RefSeq" id="XP_020829986.1">
    <property type="nucleotide sequence ID" value="XM_020974327.1"/>
</dbReference>
<protein>
    <submittedName>
        <fullName evidence="3">Lymphocyte antigen 6 complex locus protein G5b</fullName>
    </submittedName>
</protein>
<dbReference type="SUPFAM" id="SSF57302">
    <property type="entry name" value="Snake toxin-like"/>
    <property type="match status" value="1"/>
</dbReference>
<accession>A0A6P5JFZ1</accession>
<dbReference type="PANTHER" id="PTHR14313:SF2">
    <property type="entry name" value="LYMPHOCYTE ANTIGEN 6 COMPLEX LOCUS PROTEIN G5B"/>
    <property type="match status" value="1"/>
</dbReference>
<organism evidence="2 3">
    <name type="scientific">Phascolarctos cinereus</name>
    <name type="common">Koala</name>
    <dbReference type="NCBI Taxonomy" id="38626"/>
    <lineage>
        <taxon>Eukaryota</taxon>
        <taxon>Metazoa</taxon>
        <taxon>Chordata</taxon>
        <taxon>Craniata</taxon>
        <taxon>Vertebrata</taxon>
        <taxon>Euteleostomi</taxon>
        <taxon>Mammalia</taxon>
        <taxon>Metatheria</taxon>
        <taxon>Diprotodontia</taxon>
        <taxon>Phascolarctidae</taxon>
        <taxon>Phascolarctos</taxon>
    </lineage>
</organism>
<gene>
    <name evidence="3" type="primary">LY6G5B</name>
</gene>
<evidence type="ECO:0000313" key="3">
    <source>
        <dbReference type="RefSeq" id="XP_020829986.1"/>
    </source>
</evidence>
<dbReference type="InterPro" id="IPR016054">
    <property type="entry name" value="LY6_UPA_recep-like"/>
</dbReference>
<evidence type="ECO:0000313" key="2">
    <source>
        <dbReference type="Proteomes" id="UP000515140"/>
    </source>
</evidence>
<dbReference type="GO" id="GO:0009897">
    <property type="term" value="C:external side of plasma membrane"/>
    <property type="evidence" value="ECO:0007669"/>
    <property type="project" value="TreeGrafter"/>
</dbReference>
<feature type="domain" description="UPAR/Ly6" evidence="1">
    <location>
        <begin position="2"/>
        <end position="69"/>
    </location>
</feature>
<dbReference type="CTD" id="58496"/>
<name>A0A6P5JFZ1_PHACI</name>
<keyword evidence="2" id="KW-1185">Reference proteome</keyword>
<proteinExistence type="predicted"/>
<dbReference type="Pfam" id="PF00021">
    <property type="entry name" value="UPAR_LY6"/>
    <property type="match status" value="1"/>
</dbReference>
<dbReference type="InterPro" id="IPR045860">
    <property type="entry name" value="Snake_toxin-like_sf"/>
</dbReference>
<dbReference type="CDD" id="cd23544">
    <property type="entry name" value="TFP_LU_ECD_Ly6G5b"/>
    <property type="match status" value="1"/>
</dbReference>
<evidence type="ECO:0000259" key="1">
    <source>
        <dbReference type="Pfam" id="PF00021"/>
    </source>
</evidence>
<dbReference type="KEGG" id="pcw:110199454"/>
<dbReference type="GeneID" id="110199454"/>